<dbReference type="Pfam" id="PF12706">
    <property type="entry name" value="Lactamase_B_2"/>
    <property type="match status" value="1"/>
</dbReference>
<dbReference type="STRING" id="91360.SAMN05660330_01733"/>
<dbReference type="OrthoDB" id="9805728at2"/>
<sequence length="375" mass="42696">MEKSLLMLFSWMLVVAACLGFGASTIFNQSRFGKLPRGEELERLKQSPNYGEGTFQYPISTPIFSQNVTTFSIICNSFLSKHERLVPDEPLPTVKTDLKELDPQQDIVVWLGHSAWFVQLDGKRILIDPILSGYAAPFSFINRAFDGTTIYQPEDMPEIDCLLISHDHWDHLDYPTVKALQAKVKQVICPLGIGISFEYWGYPKEKVHEKDWYDKVAIDHGVIIHLLPARHYSRRLFAKNRTLWAGFALQGLKSSIFFSGDSGHGSHFSDIGQTFNGFDLALLDCGQYDQRWSYIHMTPEEAAQAAQDLGARTLIPSHVGRFTIANHPWDEPFKRIADASRNRSYRLVTPRIGEPVTVGVSLSRVSYWWLEMNQL</sequence>
<dbReference type="PANTHER" id="PTHR15032:SF4">
    <property type="entry name" value="N-ACYL-PHOSPHATIDYLETHANOLAMINE-HYDROLYZING PHOSPHOLIPASE D"/>
    <property type="match status" value="1"/>
</dbReference>
<dbReference type="InterPro" id="IPR001279">
    <property type="entry name" value="Metallo-B-lactamas"/>
</dbReference>
<accession>A0A1H0PRM6</accession>
<dbReference type="SUPFAM" id="SSF56281">
    <property type="entry name" value="Metallo-hydrolase/oxidoreductase"/>
    <property type="match status" value="1"/>
</dbReference>
<feature type="domain" description="Metallo-beta-lactamase" evidence="1">
    <location>
        <begin position="124"/>
        <end position="318"/>
    </location>
</feature>
<dbReference type="PANTHER" id="PTHR15032">
    <property type="entry name" value="N-ACYL-PHOSPHATIDYLETHANOLAMINE-HYDROLYZING PHOSPHOLIPASE D"/>
    <property type="match status" value="1"/>
</dbReference>
<evidence type="ECO:0000259" key="1">
    <source>
        <dbReference type="Pfam" id="PF12706"/>
    </source>
</evidence>
<dbReference type="EMBL" id="FNJI01000010">
    <property type="protein sequence ID" value="SDP07644.1"/>
    <property type="molecule type" value="Genomic_DNA"/>
</dbReference>
<reference evidence="2 3" key="1">
    <citation type="submission" date="2016-10" db="EMBL/GenBank/DDBJ databases">
        <authorList>
            <person name="de Groot N.N."/>
        </authorList>
    </citation>
    <scope>NUCLEOTIDE SEQUENCE [LARGE SCALE GENOMIC DNA]</scope>
    <source>
        <strain evidence="2 3">DSM 12130</strain>
    </source>
</reference>
<evidence type="ECO:0000313" key="2">
    <source>
        <dbReference type="EMBL" id="SDP07644.1"/>
    </source>
</evidence>
<protein>
    <submittedName>
        <fullName evidence="2">L-ascorbate metabolism protein UlaG, beta-lactamase superfamily</fullName>
    </submittedName>
</protein>
<dbReference type="Gene3D" id="3.60.15.10">
    <property type="entry name" value="Ribonuclease Z/Hydroxyacylglutathione hydrolase-like"/>
    <property type="match status" value="1"/>
</dbReference>
<dbReference type="RefSeq" id="WP_092221847.1">
    <property type="nucleotide sequence ID" value="NZ_FNJI01000010.1"/>
</dbReference>
<dbReference type="AlphaFoldDB" id="A0A1H0PRM6"/>
<evidence type="ECO:0000313" key="3">
    <source>
        <dbReference type="Proteomes" id="UP000199073"/>
    </source>
</evidence>
<dbReference type="InterPro" id="IPR036866">
    <property type="entry name" value="RibonucZ/Hydroxyglut_hydro"/>
</dbReference>
<dbReference type="GO" id="GO:0005737">
    <property type="term" value="C:cytoplasm"/>
    <property type="evidence" value="ECO:0007669"/>
    <property type="project" value="TreeGrafter"/>
</dbReference>
<dbReference type="Proteomes" id="UP000199073">
    <property type="component" value="Unassembled WGS sequence"/>
</dbReference>
<keyword evidence="3" id="KW-1185">Reference proteome</keyword>
<gene>
    <name evidence="2" type="ORF">SAMN05660330_01733</name>
</gene>
<proteinExistence type="predicted"/>
<name>A0A1H0PRM6_9BACT</name>
<organism evidence="2 3">
    <name type="scientific">Desulforhopalus singaporensis</name>
    <dbReference type="NCBI Taxonomy" id="91360"/>
    <lineage>
        <taxon>Bacteria</taxon>
        <taxon>Pseudomonadati</taxon>
        <taxon>Thermodesulfobacteriota</taxon>
        <taxon>Desulfobulbia</taxon>
        <taxon>Desulfobulbales</taxon>
        <taxon>Desulfocapsaceae</taxon>
        <taxon>Desulforhopalus</taxon>
    </lineage>
</organism>
<dbReference type="PROSITE" id="PS51257">
    <property type="entry name" value="PROKAR_LIPOPROTEIN"/>
    <property type="match status" value="1"/>
</dbReference>